<dbReference type="Pfam" id="PF13649">
    <property type="entry name" value="Methyltransf_25"/>
    <property type="match status" value="1"/>
</dbReference>
<evidence type="ECO:0000256" key="5">
    <source>
        <dbReference type="ARBA" id="ARBA00047622"/>
    </source>
</evidence>
<dbReference type="OrthoDB" id="1018at2157"/>
<dbReference type="EMBL" id="CP002656">
    <property type="protein sequence ID" value="AEB95525.1"/>
    <property type="molecule type" value="Genomic_DNA"/>
</dbReference>
<name>F4FYM7_METCR</name>
<protein>
    <submittedName>
        <fullName evidence="7">Methyltransferase type 11</fullName>
    </submittedName>
</protein>
<dbReference type="InterPro" id="IPR041698">
    <property type="entry name" value="Methyltransf_25"/>
</dbReference>
<dbReference type="PATRIC" id="fig|1006006.8.peg.1416"/>
<dbReference type="GO" id="GO:0032259">
    <property type="term" value="P:methylation"/>
    <property type="evidence" value="ECO:0007669"/>
    <property type="project" value="UniProtKB-KW"/>
</dbReference>
<keyword evidence="2 7" id="KW-0489">Methyltransferase</keyword>
<reference evidence="7 8" key="1">
    <citation type="journal article" date="2011" name="J. Bacteriol.">
        <title>Complete genome sequence of Metallosphaera cuprina, a metal sulfide-oxidizing archaeon from a hot spring.</title>
        <authorList>
            <person name="Liu L.J."/>
            <person name="You X.Y."/>
            <person name="Zheng H."/>
            <person name="Wang S."/>
            <person name="Jiang C.Y."/>
            <person name="Liu S.J."/>
        </authorList>
    </citation>
    <scope>NUCLEOTIDE SEQUENCE [LARGE SCALE GENOMIC DNA]</scope>
    <source>
        <strain evidence="7 8">Ar-4</strain>
    </source>
</reference>
<evidence type="ECO:0000259" key="6">
    <source>
        <dbReference type="Pfam" id="PF13649"/>
    </source>
</evidence>
<dbReference type="HOGENOM" id="CLU_1567184_0_0_2"/>
<dbReference type="KEGG" id="mcn:Mcup_1422"/>
<evidence type="ECO:0000313" key="7">
    <source>
        <dbReference type="EMBL" id="AEB95525.1"/>
    </source>
</evidence>
<dbReference type="RefSeq" id="WP_013738023.1">
    <property type="nucleotide sequence ID" value="NC_015435.1"/>
</dbReference>
<proteinExistence type="predicted"/>
<evidence type="ECO:0000256" key="4">
    <source>
        <dbReference type="ARBA" id="ARBA00025707"/>
    </source>
</evidence>
<keyword evidence="8" id="KW-1185">Reference proteome</keyword>
<dbReference type="AlphaFoldDB" id="F4FYM7"/>
<gene>
    <name evidence="7" type="ordered locus">Mcup_1422</name>
</gene>
<comment type="pathway">
    <text evidence="4">Phospholipid metabolism.</text>
</comment>
<evidence type="ECO:0000256" key="3">
    <source>
        <dbReference type="ARBA" id="ARBA00022679"/>
    </source>
</evidence>
<dbReference type="InterPro" id="IPR029063">
    <property type="entry name" value="SAM-dependent_MTases_sf"/>
</dbReference>
<comment type="catalytic activity">
    <reaction evidence="5">
        <text>phosphoethanolamine + S-adenosyl-L-methionine = N-methylethanolamine phosphate + S-adenosyl-L-homocysteine + H(+)</text>
        <dbReference type="Rhea" id="RHEA:20365"/>
        <dbReference type="ChEBI" id="CHEBI:15378"/>
        <dbReference type="ChEBI" id="CHEBI:57781"/>
        <dbReference type="ChEBI" id="CHEBI:57856"/>
        <dbReference type="ChEBI" id="CHEBI:58190"/>
        <dbReference type="ChEBI" id="CHEBI:59789"/>
        <dbReference type="EC" id="2.1.1.103"/>
    </reaction>
    <physiologicalReaction direction="left-to-right" evidence="5">
        <dbReference type="Rhea" id="RHEA:20366"/>
    </physiologicalReaction>
</comment>
<dbReference type="CDD" id="cd02440">
    <property type="entry name" value="AdoMet_MTases"/>
    <property type="match status" value="1"/>
</dbReference>
<sequence length="174" mass="20398">MPTYYPVKRMGITLDEQNFILKRLIQFKTEGDVLDIGSGNSLIPIQLSKAWNKKIIAADIWDEFPIELAKRNADEEKASVDFIRIERPNLKLPFPESSFSFIYSIMFVYNLRKNEREALFSEIHRVLKEGGSFLLVDPVIVRKERKELKGFTETLYREENALFYYLAKKVNRPS</sequence>
<dbReference type="SUPFAM" id="SSF53335">
    <property type="entry name" value="S-adenosyl-L-methionine-dependent methyltransferases"/>
    <property type="match status" value="1"/>
</dbReference>
<organism evidence="7 8">
    <name type="scientific">Metallosphaera cuprina (strain Ar-4)</name>
    <dbReference type="NCBI Taxonomy" id="1006006"/>
    <lineage>
        <taxon>Archaea</taxon>
        <taxon>Thermoproteota</taxon>
        <taxon>Thermoprotei</taxon>
        <taxon>Sulfolobales</taxon>
        <taxon>Sulfolobaceae</taxon>
        <taxon>Metallosphaera</taxon>
    </lineage>
</organism>
<dbReference type="PANTHER" id="PTHR44307">
    <property type="entry name" value="PHOSPHOETHANOLAMINE METHYLTRANSFERASE"/>
    <property type="match status" value="1"/>
</dbReference>
<dbReference type="GeneID" id="10493611"/>
<keyword evidence="3" id="KW-0808">Transferase</keyword>
<dbReference type="STRING" id="1006006.Mcup_1422"/>
<dbReference type="eggNOG" id="arCOG07335">
    <property type="taxonomic scope" value="Archaea"/>
</dbReference>
<dbReference type="GO" id="GO:0000234">
    <property type="term" value="F:phosphoethanolamine N-methyltransferase activity"/>
    <property type="evidence" value="ECO:0007669"/>
    <property type="project" value="UniProtKB-EC"/>
</dbReference>
<dbReference type="PANTHER" id="PTHR44307:SF2">
    <property type="entry name" value="PHOSPHOETHANOLAMINE METHYLTRANSFERASE ISOFORM X1"/>
    <property type="match status" value="1"/>
</dbReference>
<evidence type="ECO:0000256" key="2">
    <source>
        <dbReference type="ARBA" id="ARBA00022603"/>
    </source>
</evidence>
<comment type="pathway">
    <text evidence="1">Lipid metabolism.</text>
</comment>
<evidence type="ECO:0000313" key="8">
    <source>
        <dbReference type="Proteomes" id="UP000007812"/>
    </source>
</evidence>
<feature type="domain" description="Methyltransferase" evidence="6">
    <location>
        <begin position="33"/>
        <end position="131"/>
    </location>
</feature>
<dbReference type="Gene3D" id="3.40.50.150">
    <property type="entry name" value="Vaccinia Virus protein VP39"/>
    <property type="match status" value="1"/>
</dbReference>
<accession>F4FYM7</accession>
<evidence type="ECO:0000256" key="1">
    <source>
        <dbReference type="ARBA" id="ARBA00005189"/>
    </source>
</evidence>
<dbReference type="Proteomes" id="UP000007812">
    <property type="component" value="Chromosome"/>
</dbReference>